<dbReference type="Proteomes" id="UP000268684">
    <property type="component" value="Chromosome I"/>
</dbReference>
<dbReference type="GO" id="GO:0005737">
    <property type="term" value="C:cytoplasm"/>
    <property type="evidence" value="ECO:0007669"/>
    <property type="project" value="TreeGrafter"/>
</dbReference>
<feature type="domain" description="FAD dependent oxidoreductase" evidence="2">
    <location>
        <begin position="7"/>
        <end position="341"/>
    </location>
</feature>
<name>A0AAJ5N7I8_9BURK</name>
<keyword evidence="1" id="KW-0560">Oxidoreductase</keyword>
<protein>
    <submittedName>
        <fullName evidence="3">D-amino acid dehydrogenase small subunit,Uncharacterized conserved protein,glycine oxidase ThiO,FAD dependent oxidoreductase</fullName>
    </submittedName>
</protein>
<dbReference type="InterPro" id="IPR006076">
    <property type="entry name" value="FAD-dep_OxRdtase"/>
</dbReference>
<reference evidence="3 4" key="1">
    <citation type="submission" date="2017-11" db="EMBL/GenBank/DDBJ databases">
        <authorList>
            <person name="Seth-Smith MB H."/>
        </authorList>
    </citation>
    <scope>NUCLEOTIDE SEQUENCE [LARGE SCALE GENOMIC DNA]</scope>
    <source>
        <strain evidence="3">E</strain>
    </source>
</reference>
<dbReference type="GO" id="GO:0016491">
    <property type="term" value="F:oxidoreductase activity"/>
    <property type="evidence" value="ECO:0007669"/>
    <property type="project" value="UniProtKB-KW"/>
</dbReference>
<dbReference type="PANTHER" id="PTHR13847">
    <property type="entry name" value="SARCOSINE DEHYDROGENASE-RELATED"/>
    <property type="match status" value="1"/>
</dbReference>
<evidence type="ECO:0000259" key="2">
    <source>
        <dbReference type="Pfam" id="PF01266"/>
    </source>
</evidence>
<evidence type="ECO:0000313" key="3">
    <source>
        <dbReference type="EMBL" id="VBB10309.1"/>
    </source>
</evidence>
<dbReference type="Gene3D" id="3.30.9.10">
    <property type="entry name" value="D-Amino Acid Oxidase, subunit A, domain 2"/>
    <property type="match status" value="1"/>
</dbReference>
<dbReference type="PANTHER" id="PTHR13847:SF289">
    <property type="entry name" value="GLYCINE OXIDASE"/>
    <property type="match status" value="1"/>
</dbReference>
<proteinExistence type="predicted"/>
<dbReference type="Pfam" id="PF01266">
    <property type="entry name" value="DAO"/>
    <property type="match status" value="1"/>
</dbReference>
<dbReference type="SUPFAM" id="SSF51905">
    <property type="entry name" value="FAD/NAD(P)-binding domain"/>
    <property type="match status" value="1"/>
</dbReference>
<dbReference type="EMBL" id="LR025742">
    <property type="protein sequence ID" value="VBB10309.1"/>
    <property type="molecule type" value="Genomic_DNA"/>
</dbReference>
<keyword evidence="4" id="KW-1185">Reference proteome</keyword>
<dbReference type="AlphaFoldDB" id="A0AAJ5N7I8"/>
<dbReference type="RefSeq" id="WP_122165800.1">
    <property type="nucleotide sequence ID" value="NZ_LR025742.1"/>
</dbReference>
<accession>A0AAJ5N7I8</accession>
<dbReference type="InterPro" id="IPR036188">
    <property type="entry name" value="FAD/NAD-bd_sf"/>
</dbReference>
<sequence>MGTSTLRVVIVGSGIVGAVTAWHLSRSGAQVTLLEKQAAPAGGATHWSFGWVGTGSVLPSENPSGFSRKLDALPEFARLERELGPLPVTTRGALIWLDTEAHTATLIDEQRAAGVRMEALGRKEVAAMEPRLARLPELIAWAPDDFVVEPIDLTHQLLAGAQAAGAQLVCGCEVEAVETRNGRAVGVRTARGHVPADVVVLANAASAVPIAAELGVSLPVCDEPAVLMRFAAEPGLISHLLYGDDLEVRVGPLGSLLSAADPPREGDSGLAALAGTQASAIAALFADPPTLTPLSVKSAFRPMTSDGAPLNGFLPGVAGVYAVVAHPGVILAPHLGRLAAHAIVDA</sequence>
<evidence type="ECO:0000256" key="1">
    <source>
        <dbReference type="ARBA" id="ARBA00023002"/>
    </source>
</evidence>
<gene>
    <name evidence="3" type="ORF">BSTAB16_0415</name>
</gene>
<evidence type="ECO:0000313" key="4">
    <source>
        <dbReference type="Proteomes" id="UP000268684"/>
    </source>
</evidence>
<dbReference type="GeneID" id="71052913"/>
<organism evidence="3 4">
    <name type="scientific">Burkholderia stabilis</name>
    <dbReference type="NCBI Taxonomy" id="95485"/>
    <lineage>
        <taxon>Bacteria</taxon>
        <taxon>Pseudomonadati</taxon>
        <taxon>Pseudomonadota</taxon>
        <taxon>Betaproteobacteria</taxon>
        <taxon>Burkholderiales</taxon>
        <taxon>Burkholderiaceae</taxon>
        <taxon>Burkholderia</taxon>
        <taxon>Burkholderia cepacia complex</taxon>
    </lineage>
</organism>
<dbReference type="Gene3D" id="3.50.50.60">
    <property type="entry name" value="FAD/NAD(P)-binding domain"/>
    <property type="match status" value="1"/>
</dbReference>